<dbReference type="EMBL" id="VTOW01000001">
    <property type="protein sequence ID" value="NKE69860.1"/>
    <property type="molecule type" value="Genomic_DNA"/>
</dbReference>
<proteinExistence type="predicted"/>
<name>A0A7X6DME0_9BACT</name>
<sequence length="93" mass="10487">MNNNKSFTEEREEGGGGVIPADFNPPWKMKPLDEWNVITMTHLNVAGEKHLYVAMTKDGVLIEEGGPDDVYLWNRLWHKAVGTSEKKEAGEKC</sequence>
<dbReference type="RefSeq" id="WP_168058143.1">
    <property type="nucleotide sequence ID" value="NZ_VTOW01000001.1"/>
</dbReference>
<accession>A0A7X6DME0</accession>
<reference evidence="2 3" key="1">
    <citation type="journal article" date="2020" name="Nature">
        <title>Bacterial chemolithoautotrophy via manganese oxidation.</title>
        <authorList>
            <person name="Yu H."/>
            <person name="Leadbetter J.R."/>
        </authorList>
    </citation>
    <scope>NUCLEOTIDE SEQUENCE [LARGE SCALE GENOMIC DNA]</scope>
    <source>
        <strain evidence="2 3">Mn-1</strain>
    </source>
</reference>
<keyword evidence="3" id="KW-1185">Reference proteome</keyword>
<dbReference type="AlphaFoldDB" id="A0A7X6DME0"/>
<comment type="caution">
    <text evidence="2">The sequence shown here is derived from an EMBL/GenBank/DDBJ whole genome shotgun (WGS) entry which is preliminary data.</text>
</comment>
<dbReference type="Proteomes" id="UP000534783">
    <property type="component" value="Unassembled WGS sequence"/>
</dbReference>
<feature type="region of interest" description="Disordered" evidence="1">
    <location>
        <begin position="1"/>
        <end position="23"/>
    </location>
</feature>
<gene>
    <name evidence="2" type="ORF">MNODULE_03745</name>
</gene>
<evidence type="ECO:0000256" key="1">
    <source>
        <dbReference type="SAM" id="MobiDB-lite"/>
    </source>
</evidence>
<protein>
    <submittedName>
        <fullName evidence="2">Uncharacterized protein</fullName>
    </submittedName>
</protein>
<evidence type="ECO:0000313" key="2">
    <source>
        <dbReference type="EMBL" id="NKE69860.1"/>
    </source>
</evidence>
<organism evidence="2 3">
    <name type="scientific">Candidatus Manganitrophus noduliformans</name>
    <dbReference type="NCBI Taxonomy" id="2606439"/>
    <lineage>
        <taxon>Bacteria</taxon>
        <taxon>Pseudomonadati</taxon>
        <taxon>Nitrospirota</taxon>
        <taxon>Nitrospiria</taxon>
        <taxon>Candidatus Troglogloeales</taxon>
        <taxon>Candidatus Manganitrophaceae</taxon>
        <taxon>Candidatus Manganitrophus</taxon>
    </lineage>
</organism>
<evidence type="ECO:0000313" key="3">
    <source>
        <dbReference type="Proteomes" id="UP000534783"/>
    </source>
</evidence>